<reference evidence="12" key="1">
    <citation type="submission" date="2023-08" db="EMBL/GenBank/DDBJ databases">
        <authorList>
            <person name="Alioto T."/>
            <person name="Alioto T."/>
            <person name="Gomez Garrido J."/>
        </authorList>
    </citation>
    <scope>NUCLEOTIDE SEQUENCE</scope>
</reference>
<dbReference type="FunFam" id="3.30.40.10:FF:000179">
    <property type="entry name" value="TNF receptor-associated factor"/>
    <property type="match status" value="1"/>
</dbReference>
<organism evidence="12 13">
    <name type="scientific">Octopus vulgaris</name>
    <name type="common">Common octopus</name>
    <dbReference type="NCBI Taxonomy" id="6645"/>
    <lineage>
        <taxon>Eukaryota</taxon>
        <taxon>Metazoa</taxon>
        <taxon>Spiralia</taxon>
        <taxon>Lophotrochozoa</taxon>
        <taxon>Mollusca</taxon>
        <taxon>Cephalopoda</taxon>
        <taxon>Coleoidea</taxon>
        <taxon>Octopodiformes</taxon>
        <taxon>Octopoda</taxon>
        <taxon>Incirrata</taxon>
        <taxon>Octopodidae</taxon>
        <taxon>Octopus</taxon>
    </lineage>
</organism>
<dbReference type="InterPro" id="IPR043502">
    <property type="entry name" value="DNA/RNA_pol_sf"/>
</dbReference>
<dbReference type="InterPro" id="IPR002083">
    <property type="entry name" value="MATH/TRAF_dom"/>
</dbReference>
<keyword evidence="3 7" id="KW-0479">Metal-binding</keyword>
<keyword evidence="5 7" id="KW-0863">Zinc-finger</keyword>
<dbReference type="GO" id="GO:0043122">
    <property type="term" value="P:regulation of canonical NF-kappaB signal transduction"/>
    <property type="evidence" value="ECO:0007669"/>
    <property type="project" value="TreeGrafter"/>
</dbReference>
<evidence type="ECO:0000259" key="9">
    <source>
        <dbReference type="PROSITE" id="PS50089"/>
    </source>
</evidence>
<accession>A0AA36B319</accession>
<dbReference type="Gene3D" id="2.60.210.10">
    <property type="entry name" value="Apoptosis, Tumor Necrosis Factor Receptor Associated Protein 2, Chain A"/>
    <property type="match status" value="1"/>
</dbReference>
<dbReference type="SUPFAM" id="SSF49599">
    <property type="entry name" value="TRAF domain-like"/>
    <property type="match status" value="2"/>
</dbReference>
<dbReference type="PANTHER" id="PTHR10131">
    <property type="entry name" value="TNF RECEPTOR ASSOCIATED FACTOR"/>
    <property type="match status" value="1"/>
</dbReference>
<keyword evidence="6 7" id="KW-0862">Zinc</keyword>
<protein>
    <submittedName>
        <fullName evidence="12">TNF receptor-associated factor 6-like</fullName>
    </submittedName>
</protein>
<evidence type="ECO:0000256" key="3">
    <source>
        <dbReference type="ARBA" id="ARBA00022723"/>
    </source>
</evidence>
<evidence type="ECO:0000256" key="7">
    <source>
        <dbReference type="PROSITE-ProRule" id="PRU00207"/>
    </source>
</evidence>
<dbReference type="SMART" id="SM00184">
    <property type="entry name" value="RING"/>
    <property type="match status" value="1"/>
</dbReference>
<dbReference type="GO" id="GO:0061630">
    <property type="term" value="F:ubiquitin protein ligase activity"/>
    <property type="evidence" value="ECO:0007669"/>
    <property type="project" value="TreeGrafter"/>
</dbReference>
<evidence type="ECO:0000256" key="6">
    <source>
        <dbReference type="ARBA" id="ARBA00022833"/>
    </source>
</evidence>
<dbReference type="PANTHER" id="PTHR10131:SF152">
    <property type="entry name" value="TNF RECEPTOR-ASSOCIATED FACTOR 6"/>
    <property type="match status" value="1"/>
</dbReference>
<feature type="zinc finger region" description="TRAF-type" evidence="7">
    <location>
        <begin position="245"/>
        <end position="287"/>
    </location>
</feature>
<dbReference type="PROSITE" id="PS50145">
    <property type="entry name" value="ZF_TRAF"/>
    <property type="match status" value="2"/>
</dbReference>
<evidence type="ECO:0000256" key="1">
    <source>
        <dbReference type="ARBA" id="ARBA00004496"/>
    </source>
</evidence>
<evidence type="ECO:0000256" key="8">
    <source>
        <dbReference type="SAM" id="Coils"/>
    </source>
</evidence>
<dbReference type="GO" id="GO:0045087">
    <property type="term" value="P:innate immune response"/>
    <property type="evidence" value="ECO:0007669"/>
    <property type="project" value="TreeGrafter"/>
</dbReference>
<evidence type="ECO:0000256" key="4">
    <source>
        <dbReference type="ARBA" id="ARBA00022737"/>
    </source>
</evidence>
<evidence type="ECO:0000313" key="13">
    <source>
        <dbReference type="Proteomes" id="UP001162480"/>
    </source>
</evidence>
<dbReference type="EMBL" id="OX597820">
    <property type="protein sequence ID" value="CAI9726236.1"/>
    <property type="molecule type" value="Genomic_DNA"/>
</dbReference>
<dbReference type="Pfam" id="PF13923">
    <property type="entry name" value="zf-C3HC4_2"/>
    <property type="match status" value="1"/>
</dbReference>
<evidence type="ECO:0000256" key="5">
    <source>
        <dbReference type="ARBA" id="ARBA00022771"/>
    </source>
</evidence>
<dbReference type="InterPro" id="IPR001293">
    <property type="entry name" value="Znf_TRAF"/>
</dbReference>
<dbReference type="Gene3D" id="3.30.40.10">
    <property type="entry name" value="Zinc/RING finger domain, C3HC4 (zinc finger)"/>
    <property type="match status" value="3"/>
</dbReference>
<dbReference type="SUPFAM" id="SSF57850">
    <property type="entry name" value="RING/U-box"/>
    <property type="match status" value="1"/>
</dbReference>
<keyword evidence="2" id="KW-0963">Cytoplasm</keyword>
<dbReference type="PROSITE" id="PS00518">
    <property type="entry name" value="ZF_RING_1"/>
    <property type="match status" value="1"/>
</dbReference>
<proteinExistence type="predicted"/>
<feature type="domain" description="RING-type" evidence="9">
    <location>
        <begin position="162"/>
        <end position="201"/>
    </location>
</feature>
<dbReference type="InterPro" id="IPR049342">
    <property type="entry name" value="TRAF1-6_MATH_dom"/>
</dbReference>
<dbReference type="PROSITE" id="PS50144">
    <property type="entry name" value="MATH"/>
    <property type="match status" value="1"/>
</dbReference>
<dbReference type="GO" id="GO:0031663">
    <property type="term" value="P:lipopolysaccharide-mediated signaling pathway"/>
    <property type="evidence" value="ECO:0007669"/>
    <property type="project" value="TreeGrafter"/>
</dbReference>
<dbReference type="InterPro" id="IPR013083">
    <property type="entry name" value="Znf_RING/FYVE/PHD"/>
</dbReference>
<name>A0AA36B319_OCTVU</name>
<evidence type="ECO:0000313" key="12">
    <source>
        <dbReference type="EMBL" id="CAI9726236.1"/>
    </source>
</evidence>
<sequence length="700" mass="80126">MEKTRQAGIKLNADKCVTKAKECKFFGIIFSAEGVKPDPAKVEAIRDIKEPKDKKELRSFLGLIHYMEALIPKLADHTANLRELNKDDVEFDWCALHTGFQSNQKAHHNSSNYNIIINLRVILNKITRQEQMSGDETTNLSTMGKDGYDYEFEPTPDPKYECPICLLILCEPMQTECGHRFCKSCIDRWLTEGNCKCPIDNADVDQNKMFPDNYVKREILSMKVHCPYSRNGCKHIVELNQIEEHQETCHFNSVMCPLNCNKFILKRDITNHKETECVKRNIVCSLCLGSLIFEDYGEHEGVCPKQLVPCSFCKADVLRVMVPEHIAVDCPNAAIKCCFYIFGCNKEIERLKMEKHMKTNVQKHLQLLCHAFVKLLNFQNIESILSSIETGNAVSQSQPNVTDPEIVGDLPTLLQNAEGGASGNAEANMLKFSQGPSRTISSISQPLPSPPPNVPIIRSQSVKVPNLAKCNAGDTASSSDIFDFEFQSLKERNIYQEESLARHSHELLELQFRHDHIERINKETQQKLRAIEEKVNRLTELEGRLCNGLYIWKIKNYLRHRHKAISGEMPVLHSPPFYSNYYGYKLCMRCNLNGVDYSQGTHLSVFIHFMQGEWDDTLTWPFRGKIILSVIDQNPNIEERRHSVESLISKPTLDAFQKPTTHRNHKGFGYMEYVPLSELDNSTYVLNDTLILKAQIFPEF</sequence>
<comment type="subcellular location">
    <subcellularLocation>
        <location evidence="1">Cytoplasm</location>
    </subcellularLocation>
</comment>
<dbReference type="Pfam" id="PF02176">
    <property type="entry name" value="zf-TRAF"/>
    <property type="match status" value="2"/>
</dbReference>
<evidence type="ECO:0000259" key="10">
    <source>
        <dbReference type="PROSITE" id="PS50144"/>
    </source>
</evidence>
<dbReference type="SMART" id="SM00061">
    <property type="entry name" value="MATH"/>
    <property type="match status" value="1"/>
</dbReference>
<evidence type="ECO:0000256" key="2">
    <source>
        <dbReference type="ARBA" id="ARBA00022490"/>
    </source>
</evidence>
<gene>
    <name evidence="12" type="ORF">OCTVUL_1B023013</name>
</gene>
<dbReference type="GO" id="GO:0008270">
    <property type="term" value="F:zinc ion binding"/>
    <property type="evidence" value="ECO:0007669"/>
    <property type="project" value="UniProtKB-KW"/>
</dbReference>
<dbReference type="InterPro" id="IPR043128">
    <property type="entry name" value="Rev_trsase/Diguanyl_cyclase"/>
</dbReference>
<feature type="domain" description="MATH" evidence="10">
    <location>
        <begin position="547"/>
        <end position="696"/>
    </location>
</feature>
<feature type="domain" description="TRAF-type" evidence="11">
    <location>
        <begin position="245"/>
        <end position="287"/>
    </location>
</feature>
<dbReference type="AlphaFoldDB" id="A0AA36B319"/>
<dbReference type="SUPFAM" id="SSF56672">
    <property type="entry name" value="DNA/RNA polymerases"/>
    <property type="match status" value="1"/>
</dbReference>
<dbReference type="Pfam" id="PF21355">
    <property type="entry name" value="TRAF-mep_MATH"/>
    <property type="match status" value="1"/>
</dbReference>
<keyword evidence="8" id="KW-0175">Coiled coil</keyword>
<feature type="domain" description="TRAF-type" evidence="11">
    <location>
        <begin position="299"/>
        <end position="354"/>
    </location>
</feature>
<dbReference type="InterPro" id="IPR008974">
    <property type="entry name" value="TRAF-like"/>
</dbReference>
<dbReference type="InterPro" id="IPR017907">
    <property type="entry name" value="Znf_RING_CS"/>
</dbReference>
<keyword evidence="4" id="KW-0677">Repeat</keyword>
<dbReference type="Gene3D" id="3.30.70.270">
    <property type="match status" value="1"/>
</dbReference>
<dbReference type="InterPro" id="IPR001841">
    <property type="entry name" value="Znf_RING"/>
</dbReference>
<feature type="zinc finger region" description="TRAF-type" evidence="7">
    <location>
        <begin position="299"/>
        <end position="354"/>
    </location>
</feature>
<dbReference type="GO" id="GO:0005737">
    <property type="term" value="C:cytoplasm"/>
    <property type="evidence" value="ECO:0007669"/>
    <property type="project" value="UniProtKB-SubCell"/>
</dbReference>
<evidence type="ECO:0000259" key="11">
    <source>
        <dbReference type="PROSITE" id="PS50145"/>
    </source>
</evidence>
<dbReference type="PROSITE" id="PS50089">
    <property type="entry name" value="ZF_RING_2"/>
    <property type="match status" value="1"/>
</dbReference>
<keyword evidence="13" id="KW-1185">Reference proteome</keyword>
<dbReference type="Proteomes" id="UP001162480">
    <property type="component" value="Chromosome 7"/>
</dbReference>
<feature type="coiled-coil region" evidence="8">
    <location>
        <begin position="514"/>
        <end position="541"/>
    </location>
</feature>